<organism evidence="1 2">
    <name type="scientific">Halobacillus karajensis</name>
    <dbReference type="NCBI Taxonomy" id="195088"/>
    <lineage>
        <taxon>Bacteria</taxon>
        <taxon>Bacillati</taxon>
        <taxon>Bacillota</taxon>
        <taxon>Bacilli</taxon>
        <taxon>Bacillales</taxon>
        <taxon>Bacillaceae</taxon>
        <taxon>Halobacillus</taxon>
    </lineage>
</organism>
<reference evidence="1 2" key="2">
    <citation type="submission" date="2014-05" db="EMBL/GenBank/DDBJ databases">
        <title>Draft genome sequence of Halobacillus karajensis HK-03.</title>
        <authorList>
            <person name="Khelaifia S."/>
            <person name="Croce O."/>
            <person name="Lagier J.C."/>
            <person name="Raoult D."/>
        </authorList>
    </citation>
    <scope>NUCLEOTIDE SEQUENCE [LARGE SCALE GENOMIC DNA]</scope>
    <source>
        <strain evidence="1 2">HD-03</strain>
    </source>
</reference>
<dbReference type="Gene3D" id="3.40.50.2000">
    <property type="entry name" value="Glycogen Phosphorylase B"/>
    <property type="match status" value="1"/>
</dbReference>
<name>A0A024P6F2_9BACI</name>
<evidence type="ECO:0000313" key="1">
    <source>
        <dbReference type="EMBL" id="CDQ23932.1"/>
    </source>
</evidence>
<dbReference type="EMBL" id="CCDI010000002">
    <property type="protein sequence ID" value="CDQ23932.1"/>
    <property type="molecule type" value="Genomic_DNA"/>
</dbReference>
<comment type="caution">
    <text evidence="1">The sequence shown here is derived from an EMBL/GenBank/DDBJ whole genome shotgun (WGS) entry which is preliminary data.</text>
</comment>
<proteinExistence type="predicted"/>
<dbReference type="PANTHER" id="PTHR43025:SF3">
    <property type="entry name" value="MONOGALACTOSYLDIACYLGLYCEROL SYNTHASE 1, CHLOROPLASTIC"/>
    <property type="match status" value="1"/>
</dbReference>
<evidence type="ECO:0000313" key="2">
    <source>
        <dbReference type="Proteomes" id="UP000028868"/>
    </source>
</evidence>
<dbReference type="InterPro" id="IPR050519">
    <property type="entry name" value="Glycosyltransf_28_UgtP"/>
</dbReference>
<keyword evidence="2" id="KW-1185">Reference proteome</keyword>
<dbReference type="Proteomes" id="UP000028868">
    <property type="component" value="Unassembled WGS sequence"/>
</dbReference>
<reference evidence="2" key="1">
    <citation type="submission" date="2014-03" db="EMBL/GenBank/DDBJ databases">
        <authorList>
            <person name="Urmite Genomes U."/>
        </authorList>
    </citation>
    <scope>NUCLEOTIDE SEQUENCE [LARGE SCALE GENOMIC DNA]</scope>
    <source>
        <strain evidence="2">HD-03</strain>
    </source>
</reference>
<protein>
    <submittedName>
        <fullName evidence="1">Processive diacylglycerol glucosyltransferase</fullName>
    </submittedName>
</protein>
<dbReference type="PANTHER" id="PTHR43025">
    <property type="entry name" value="MONOGALACTOSYLDIACYLGLYCEROL SYNTHASE"/>
    <property type="match status" value="1"/>
</dbReference>
<dbReference type="AlphaFoldDB" id="A0A024P6F2"/>
<accession>A0A024P6F2</accession>
<sequence length="148" mass="17485">MIDFFVLCGKNEQLYGKLKNSGRANIVPLRYIKCKDEMNKLYDQIDGIITKPGGVTISESLYKRKPIFIYHALPGQEVINLHQLKKLGLVYELNYWKRQTQPMDEFIYALYRNKSQWMEDHHQSISLYHQQLSTIGPVDFIEKVIFEK</sequence>
<gene>
    <name evidence="1" type="primary">ugtP</name>
    <name evidence="1" type="ORF">BN983_02188</name>
</gene>
<dbReference type="SUPFAM" id="SSF53756">
    <property type="entry name" value="UDP-Glycosyltransferase/glycogen phosphorylase"/>
    <property type="match status" value="1"/>
</dbReference>